<dbReference type="EnsemblMetazoa" id="ISCW008229-RA">
    <property type="protein sequence ID" value="ISCW008229-PA"/>
    <property type="gene ID" value="ISCW008229"/>
</dbReference>
<reference evidence="3" key="2">
    <citation type="submission" date="2020-05" db="UniProtKB">
        <authorList>
            <consortium name="EnsemblMetazoa"/>
        </authorList>
    </citation>
    <scope>IDENTIFICATION</scope>
    <source>
        <strain evidence="3">wikel</strain>
    </source>
</reference>
<accession>B7PS18</accession>
<evidence type="ECO:0000313" key="4">
    <source>
        <dbReference type="Proteomes" id="UP000001555"/>
    </source>
</evidence>
<reference evidence="2 4" key="1">
    <citation type="submission" date="2008-03" db="EMBL/GenBank/DDBJ databases">
        <title>Annotation of Ixodes scapularis.</title>
        <authorList>
            <consortium name="Ixodes scapularis Genome Project Consortium"/>
            <person name="Caler E."/>
            <person name="Hannick L.I."/>
            <person name="Bidwell S."/>
            <person name="Joardar V."/>
            <person name="Thiagarajan M."/>
            <person name="Amedeo P."/>
            <person name="Galinsky K.J."/>
            <person name="Schobel S."/>
            <person name="Inman J."/>
            <person name="Hostetler J."/>
            <person name="Miller J."/>
            <person name="Hammond M."/>
            <person name="Megy K."/>
            <person name="Lawson D."/>
            <person name="Kodira C."/>
            <person name="Sutton G."/>
            <person name="Meyer J."/>
            <person name="Hill C.A."/>
            <person name="Birren B."/>
            <person name="Nene V."/>
            <person name="Collins F."/>
            <person name="Alarcon-Chaidez F."/>
            <person name="Wikel S."/>
            <person name="Strausberg R."/>
        </authorList>
    </citation>
    <scope>NUCLEOTIDE SEQUENCE [LARGE SCALE GENOMIC DNA]</scope>
    <source>
        <strain evidence="4">Wikel</strain>
        <strain evidence="2">Wikel colony</strain>
    </source>
</reference>
<feature type="compositionally biased region" description="Polar residues" evidence="1">
    <location>
        <begin position="171"/>
        <end position="186"/>
    </location>
</feature>
<feature type="region of interest" description="Disordered" evidence="1">
    <location>
        <begin position="170"/>
        <end position="199"/>
    </location>
</feature>
<evidence type="ECO:0000313" key="3">
    <source>
        <dbReference type="EnsemblMetazoa" id="ISCW008229-PA"/>
    </source>
</evidence>
<dbReference type="InParanoid" id="B7PS18"/>
<protein>
    <submittedName>
        <fullName evidence="2 3">Uncharacterized protein</fullName>
    </submittedName>
</protein>
<evidence type="ECO:0000313" key="2">
    <source>
        <dbReference type="EMBL" id="EEC09390.1"/>
    </source>
</evidence>
<keyword evidence="4" id="KW-1185">Reference proteome</keyword>
<proteinExistence type="predicted"/>
<dbReference type="EMBL" id="ABJB011126996">
    <property type="status" value="NOT_ANNOTATED_CDS"/>
    <property type="molecule type" value="Genomic_DNA"/>
</dbReference>
<dbReference type="PaxDb" id="6945-B7PS18"/>
<evidence type="ECO:0000256" key="1">
    <source>
        <dbReference type="SAM" id="MobiDB-lite"/>
    </source>
</evidence>
<feature type="region of interest" description="Disordered" evidence="1">
    <location>
        <begin position="129"/>
        <end position="157"/>
    </location>
</feature>
<dbReference type="VEuPathDB" id="VectorBase:ISCW008229"/>
<organism>
    <name type="scientific">Ixodes scapularis</name>
    <name type="common">Black-legged tick</name>
    <name type="synonym">Deer tick</name>
    <dbReference type="NCBI Taxonomy" id="6945"/>
    <lineage>
        <taxon>Eukaryota</taxon>
        <taxon>Metazoa</taxon>
        <taxon>Ecdysozoa</taxon>
        <taxon>Arthropoda</taxon>
        <taxon>Chelicerata</taxon>
        <taxon>Arachnida</taxon>
        <taxon>Acari</taxon>
        <taxon>Parasitiformes</taxon>
        <taxon>Ixodida</taxon>
        <taxon>Ixodoidea</taxon>
        <taxon>Ixodidae</taxon>
        <taxon>Ixodinae</taxon>
        <taxon>Ixodes</taxon>
    </lineage>
</organism>
<dbReference type="AlphaFoldDB" id="B7PS18"/>
<sequence length="240" mass="27234">MTSLERFYPPDTVVCHFCDLRIPSRIKMGEHYLSKHGCQLVWRCSICQTHTYTLSTSESMSSHYRTWSEADLRVLACGELRLPPRTKFVNMELAKGYKGLTWQTIKDCRAKKLYRGVLRQEQARLRSVTPATALPATPHLSRQPSSSPIPAMPKQHVPTTKARIESGVLRLSNTKQRAQRGQVQSPTSPPYKPDNRPWTADDTRALALSELQAPAAMVCDEELAALLPRRTWKSVGDHRR</sequence>
<dbReference type="Proteomes" id="UP000001555">
    <property type="component" value="Unassembled WGS sequence"/>
</dbReference>
<name>B7PS18_IXOSC</name>
<dbReference type="VEuPathDB" id="VectorBase:ISCI008229"/>
<gene>
    <name evidence="2" type="ORF">IscW_ISCW008229</name>
</gene>
<dbReference type="EMBL" id="DS776301">
    <property type="protein sequence ID" value="EEC09390.1"/>
    <property type="molecule type" value="Genomic_DNA"/>
</dbReference>
<dbReference type="HOGENOM" id="CLU_1157529_0_0_1"/>